<accession>A0A495KAY5</accession>
<dbReference type="AlphaFoldDB" id="A0A495KAY5"/>
<comment type="caution">
    <text evidence="1">The sequence shown here is derived from an EMBL/GenBank/DDBJ whole genome shotgun (WGS) entry which is preliminary data.</text>
</comment>
<sequence>MSRRNRPAGPLRYVAYWRLMILPAIFNYRREQPPPQLGERDEWHLSWNSTSADLWAGLRSDWRLDAALQARHDQTTTPISGQKQPILPAIATAGEVQIDCRVYGSVPENITLSGAVHITGRAGHEDPDRRGLPPRSMTAATVTRMQLASIVFDHRPAINIDNPDPSRQYTNLEPIAGTEWFYELAQPPVQLHTYRPHEREPGELRQELLLVDLDTTS</sequence>
<proteinExistence type="predicted"/>
<name>A0A495KAY5_WILMA</name>
<evidence type="ECO:0000313" key="1">
    <source>
        <dbReference type="EMBL" id="RKR97818.1"/>
    </source>
</evidence>
<dbReference type="EMBL" id="RBKV01000001">
    <property type="protein sequence ID" value="RKR97818.1"/>
    <property type="molecule type" value="Genomic_DNA"/>
</dbReference>
<reference evidence="1 2" key="1">
    <citation type="submission" date="2018-10" db="EMBL/GenBank/DDBJ databases">
        <title>Sequencing the genomes of 1000 actinobacteria strains.</title>
        <authorList>
            <person name="Klenk H.-P."/>
        </authorList>
    </citation>
    <scope>NUCLEOTIDE SEQUENCE [LARGE SCALE GENOMIC DNA]</scope>
    <source>
        <strain evidence="1 2">DSM 44343</strain>
    </source>
</reference>
<organism evidence="1 2">
    <name type="scientific">Williamsia marianensis</name>
    <dbReference type="NCBI Taxonomy" id="85044"/>
    <lineage>
        <taxon>Bacteria</taxon>
        <taxon>Bacillati</taxon>
        <taxon>Actinomycetota</taxon>
        <taxon>Actinomycetes</taxon>
        <taxon>Mycobacteriales</taxon>
        <taxon>Nocardiaceae</taxon>
        <taxon>Williamsia</taxon>
    </lineage>
</organism>
<protein>
    <submittedName>
        <fullName evidence="1">Uncharacterized protein</fullName>
    </submittedName>
</protein>
<dbReference type="Proteomes" id="UP000274762">
    <property type="component" value="Unassembled WGS sequence"/>
</dbReference>
<evidence type="ECO:0000313" key="2">
    <source>
        <dbReference type="Proteomes" id="UP000274762"/>
    </source>
</evidence>
<gene>
    <name evidence="1" type="ORF">DFJ75_4711</name>
</gene>